<gene>
    <name evidence="1" type="ORF">JO379_000214</name>
</gene>
<dbReference type="Proteomes" id="UP001519291">
    <property type="component" value="Unassembled WGS sequence"/>
</dbReference>
<dbReference type="EMBL" id="JAGIOH010000001">
    <property type="protein sequence ID" value="MBP2400745.1"/>
    <property type="molecule type" value="Genomic_DNA"/>
</dbReference>
<comment type="caution">
    <text evidence="1">The sequence shown here is derived from an EMBL/GenBank/DDBJ whole genome shotgun (WGS) entry which is preliminary data.</text>
</comment>
<organism evidence="1 2">
    <name type="scientific">Streptomyces syringium</name>
    <dbReference type="NCBI Taxonomy" id="76729"/>
    <lineage>
        <taxon>Bacteria</taxon>
        <taxon>Bacillati</taxon>
        <taxon>Actinomycetota</taxon>
        <taxon>Actinomycetes</taxon>
        <taxon>Kitasatosporales</taxon>
        <taxon>Streptomycetaceae</taxon>
        <taxon>Streptomyces</taxon>
    </lineage>
</organism>
<keyword evidence="2" id="KW-1185">Reference proteome</keyword>
<name>A0ABS4XWM9_9ACTN</name>
<accession>A0ABS4XWM9</accession>
<evidence type="ECO:0000313" key="2">
    <source>
        <dbReference type="Proteomes" id="UP001519291"/>
    </source>
</evidence>
<sequence length="157" mass="17079">MSTVLRGPVAGPVAAAGAHSGLHDAAGVSAAERLCALRRQVFGVSFAPGAERVSVVVYALTTAHGDPADALAEAQGFAFSRRWQVRGCFHDVTGDTEPRTRPGWARVRRALLEQRAHGVLMPTRTHLSTCDRLYRVELCWCRDHRVFLALVHPETAL</sequence>
<reference evidence="1 2" key="1">
    <citation type="submission" date="2021-03" db="EMBL/GenBank/DDBJ databases">
        <title>Sequencing the genomes of 1000 actinobacteria strains.</title>
        <authorList>
            <person name="Klenk H.-P."/>
        </authorList>
    </citation>
    <scope>NUCLEOTIDE SEQUENCE [LARGE SCALE GENOMIC DNA]</scope>
    <source>
        <strain evidence="1 2">DSM 41480</strain>
    </source>
</reference>
<evidence type="ECO:0000313" key="1">
    <source>
        <dbReference type="EMBL" id="MBP2400745.1"/>
    </source>
</evidence>
<protein>
    <submittedName>
        <fullName evidence="1">Uncharacterized protein</fullName>
    </submittedName>
</protein>
<proteinExistence type="predicted"/>